<proteinExistence type="predicted"/>
<evidence type="ECO:0000313" key="3">
    <source>
        <dbReference type="EMBL" id="MEN1762169.1"/>
    </source>
</evidence>
<evidence type="ECO:0000256" key="1">
    <source>
        <dbReference type="SAM" id="Coils"/>
    </source>
</evidence>
<gene>
    <name evidence="3" type="ORF">AAIG11_16890</name>
</gene>
<evidence type="ECO:0000256" key="2">
    <source>
        <dbReference type="SAM" id="MobiDB-lite"/>
    </source>
</evidence>
<keyword evidence="1" id="KW-0175">Coiled coil</keyword>
<organism evidence="3 4">
    <name type="scientific">Anoxynatronum sibiricum</name>
    <dbReference type="NCBI Taxonomy" id="210623"/>
    <lineage>
        <taxon>Bacteria</taxon>
        <taxon>Bacillati</taxon>
        <taxon>Bacillota</taxon>
        <taxon>Clostridia</taxon>
        <taxon>Eubacteriales</taxon>
        <taxon>Clostridiaceae</taxon>
        <taxon>Anoxynatronum</taxon>
    </lineage>
</organism>
<sequence>MKEILILDGYNVMNALPELQAMVKHDFQGARDRLIDLMAEYRTFRGIDVRIVFDAHLAPRAREHREIIQGVEVIFTKEKMTADSYIEKSIQELAKKRRVIVVTNDWTEQLMVLGSGAVRVSVRELELDLTAARGRIRETARQLRHEKDFLSNRIDEETLQKLEILRNKPEKKPSSNRRDRSDHRRR</sequence>
<dbReference type="RefSeq" id="WP_343187434.1">
    <property type="nucleotide sequence ID" value="NZ_JBCITM010000030.1"/>
</dbReference>
<comment type="caution">
    <text evidence="3">The sequence shown here is derived from an EMBL/GenBank/DDBJ whole genome shotgun (WGS) entry which is preliminary data.</text>
</comment>
<dbReference type="PANTHER" id="PTHR34547:SF1">
    <property type="entry name" value="YACP-LIKE NYN DOMAIN PROTEIN"/>
    <property type="match status" value="1"/>
</dbReference>
<feature type="region of interest" description="Disordered" evidence="2">
    <location>
        <begin position="163"/>
        <end position="186"/>
    </location>
</feature>
<dbReference type="Proteomes" id="UP001407405">
    <property type="component" value="Unassembled WGS sequence"/>
</dbReference>
<feature type="coiled-coil region" evidence="1">
    <location>
        <begin position="122"/>
        <end position="160"/>
    </location>
</feature>
<dbReference type="PANTHER" id="PTHR34547">
    <property type="entry name" value="YACP-LIKE NYN DOMAIN PROTEIN"/>
    <property type="match status" value="1"/>
</dbReference>
<reference evidence="3 4" key="1">
    <citation type="submission" date="2024-04" db="EMBL/GenBank/DDBJ databases">
        <title>Genome sequencing and metabolic network reconstruction of aminoacids and betaine degradation by Anoxynatronum sibiricum.</title>
        <authorList>
            <person name="Detkova E.N."/>
            <person name="Boltjanskaja Y.V."/>
            <person name="Mardanov A.V."/>
            <person name="Kevbrin V."/>
        </authorList>
    </citation>
    <scope>NUCLEOTIDE SEQUENCE [LARGE SCALE GENOMIC DNA]</scope>
    <source>
        <strain evidence="3 4">Z-7981</strain>
    </source>
</reference>
<dbReference type="InterPro" id="IPR010298">
    <property type="entry name" value="YacP-like"/>
</dbReference>
<dbReference type="CDD" id="cd10912">
    <property type="entry name" value="PIN_YacP-like"/>
    <property type="match status" value="1"/>
</dbReference>
<accession>A0ABU9W1C3</accession>
<keyword evidence="4" id="KW-1185">Reference proteome</keyword>
<dbReference type="Pfam" id="PF05991">
    <property type="entry name" value="NYN_YacP"/>
    <property type="match status" value="1"/>
</dbReference>
<name>A0ABU9W1C3_9CLOT</name>
<dbReference type="EMBL" id="JBCITM010000030">
    <property type="protein sequence ID" value="MEN1762169.1"/>
    <property type="molecule type" value="Genomic_DNA"/>
</dbReference>
<protein>
    <submittedName>
        <fullName evidence="3">NYN domain-containing protein</fullName>
    </submittedName>
</protein>
<evidence type="ECO:0000313" key="4">
    <source>
        <dbReference type="Proteomes" id="UP001407405"/>
    </source>
</evidence>